<evidence type="ECO:0000313" key="5">
    <source>
        <dbReference type="RefSeq" id="XP_005187533.1"/>
    </source>
</evidence>
<dbReference type="PANTHER" id="PTHR22133">
    <property type="entry name" value="AT01821P-RELATED"/>
    <property type="match status" value="1"/>
</dbReference>
<keyword evidence="4" id="KW-1185">Reference proteome</keyword>
<evidence type="ECO:0000259" key="2">
    <source>
        <dbReference type="Pfam" id="PF16020"/>
    </source>
</evidence>
<proteinExistence type="predicted"/>
<dbReference type="GeneID" id="101889433"/>
<dbReference type="Pfam" id="PF16020">
    <property type="entry name" value="Deltameth_res"/>
    <property type="match status" value="1"/>
</dbReference>
<evidence type="ECO:0000313" key="4">
    <source>
        <dbReference type="Proteomes" id="UP001652621"/>
    </source>
</evidence>
<keyword evidence="1" id="KW-1133">Transmembrane helix</keyword>
<dbReference type="KEGG" id="mde:101889433"/>
<feature type="domain" description="Deltamethrin resistance protein prag01" evidence="2">
    <location>
        <begin position="34"/>
        <end position="85"/>
    </location>
</feature>
<evidence type="ECO:0000313" key="6">
    <source>
        <dbReference type="RefSeq" id="XP_058979078.1"/>
    </source>
</evidence>
<reference evidence="3" key="1">
    <citation type="submission" date="2020-05" db="UniProtKB">
        <authorList>
            <consortium name="EnsemblMetazoa"/>
        </authorList>
    </citation>
    <scope>IDENTIFICATION</scope>
    <source>
        <strain evidence="3">Aabys</strain>
    </source>
</reference>
<gene>
    <name evidence="3" type="primary">101889433</name>
    <name evidence="5" type="synonym">LOC101889433</name>
    <name evidence="6" type="synonym">LOC131802691</name>
</gene>
<dbReference type="PANTHER" id="PTHR22133:SF2">
    <property type="entry name" value="AT01821P-RELATED"/>
    <property type="match status" value="1"/>
</dbReference>
<dbReference type="EnsemblMetazoa" id="MDOA000495-RA">
    <property type="protein sequence ID" value="MDOA000495-PA"/>
    <property type="gene ID" value="MDOA000495"/>
</dbReference>
<keyword evidence="1" id="KW-0812">Transmembrane</keyword>
<dbReference type="RefSeq" id="XP_005187533.1">
    <property type="nucleotide sequence ID" value="XM_005187476.3"/>
</dbReference>
<evidence type="ECO:0000313" key="3">
    <source>
        <dbReference type="EnsemblMetazoa" id="MDOA000495-PA"/>
    </source>
</evidence>
<dbReference type="VEuPathDB" id="VectorBase:MDOMA2_002610"/>
<evidence type="ECO:0000256" key="1">
    <source>
        <dbReference type="SAM" id="Phobius"/>
    </source>
</evidence>
<organism evidence="3">
    <name type="scientific">Musca domestica</name>
    <name type="common">House fly</name>
    <dbReference type="NCBI Taxonomy" id="7370"/>
    <lineage>
        <taxon>Eukaryota</taxon>
        <taxon>Metazoa</taxon>
        <taxon>Ecdysozoa</taxon>
        <taxon>Arthropoda</taxon>
        <taxon>Hexapoda</taxon>
        <taxon>Insecta</taxon>
        <taxon>Pterygota</taxon>
        <taxon>Neoptera</taxon>
        <taxon>Endopterygota</taxon>
        <taxon>Diptera</taxon>
        <taxon>Brachycera</taxon>
        <taxon>Muscomorpha</taxon>
        <taxon>Muscoidea</taxon>
        <taxon>Muscidae</taxon>
        <taxon>Musca</taxon>
    </lineage>
</organism>
<protein>
    <submittedName>
        <fullName evidence="5">Uncharacterized protein LOC101889433</fullName>
    </submittedName>
    <submittedName>
        <fullName evidence="6">Uncharacterized protein LOC131802691</fullName>
    </submittedName>
</protein>
<name>A0A1I8M270_MUSDO</name>
<dbReference type="STRING" id="7370.A0A1I8M270"/>
<feature type="transmembrane region" description="Helical" evidence="1">
    <location>
        <begin position="54"/>
        <end position="72"/>
    </location>
</feature>
<keyword evidence="1" id="KW-0472">Membrane</keyword>
<dbReference type="InterPro" id="IPR031973">
    <property type="entry name" value="Deltameth_res_prag01"/>
</dbReference>
<dbReference type="VEuPathDB" id="VectorBase:MDOMA2_015218"/>
<reference evidence="5" key="2">
    <citation type="submission" date="2025-04" db="UniProtKB">
        <authorList>
            <consortium name="RefSeq"/>
        </authorList>
    </citation>
    <scope>IDENTIFICATION</scope>
    <source>
        <strain evidence="5 6">Aabys</strain>
        <tissue evidence="6">Whole body</tissue>
    </source>
</reference>
<dbReference type="AlphaFoldDB" id="A0A1I8M270"/>
<dbReference type="Proteomes" id="UP001652621">
    <property type="component" value="Unplaced"/>
</dbReference>
<dbReference type="eggNOG" id="ENOG502SDB6">
    <property type="taxonomic scope" value="Eukaryota"/>
</dbReference>
<accession>A0A1I8M270</accession>
<dbReference type="OrthoDB" id="9981889at2759"/>
<dbReference type="VEuPathDB" id="VectorBase:MDOA000495"/>
<sequence>MLAKHIVKQGLLLRNAGALSRASYHGSGVKVTMNDLPVPQGDWKENHTRQNSKYNAVLAAGIAALVGTIALVKSTGIIDLNYSPPESTD</sequence>
<dbReference type="RefSeq" id="XP_058979078.1">
    <property type="nucleotide sequence ID" value="XM_059123095.1"/>
</dbReference>